<evidence type="ECO:0000313" key="2">
    <source>
        <dbReference type="EMBL" id="CAG9759910.1"/>
    </source>
</evidence>
<proteinExistence type="predicted"/>
<gene>
    <name evidence="2" type="ORF">CEUTPL_LOCUS647</name>
</gene>
<evidence type="ECO:0000313" key="3">
    <source>
        <dbReference type="Proteomes" id="UP001152799"/>
    </source>
</evidence>
<keyword evidence="3" id="KW-1185">Reference proteome</keyword>
<protein>
    <submittedName>
        <fullName evidence="2">Uncharacterized protein</fullName>
    </submittedName>
</protein>
<feature type="region of interest" description="Disordered" evidence="1">
    <location>
        <begin position="468"/>
        <end position="498"/>
    </location>
</feature>
<dbReference type="AlphaFoldDB" id="A0A9N9MB37"/>
<feature type="compositionally biased region" description="Basic and acidic residues" evidence="1">
    <location>
        <begin position="475"/>
        <end position="494"/>
    </location>
</feature>
<sequence>MDEDIESKTWVLVNEVDCAEEALTLNPTVGTATDSDQESDGSISIITDHPSESHSEEEHEPVMVSGVKPIIPIVTIDAAPEITDEDICIEYSVSDFSNTSKQELSASQYSEKNETEHEINECHVTPTFADLSKKNWAYDDGELKFEPSHRPFFLDCSQEPILEVSQIETEANTENISNLETFSINPESQTLVQKLENVSAKIQTKQPGRYETFTRIRIGILLSMMVLVGSHLIQQYNEYKDDEIQTRSERFLEGLVEHEKAKEIVNFCTDRQKAKGEYSERALEKCVIKRLRKKNREEKMHRTEIYLQMKERMLELRERELNEKEKQVLKQWWKTQEDACEKKEIKKDKWWKFQSDASAENSNEESINKNSYLKLGTSFDEFDTKYKEQFGFKEKKRYNLYKEKIFQKEHPYSKKNQFIRGKDKENNKFTEEVFDKHYNKYIPKNNKANEKIFKTSLNNRKVTLKTLKGKIKKKYQQDNRQQKQRKSKGDKTQDSDEDWYIKYNPSQNTIELINITKLSPEDSSLIRNGNKTINGQWYFSLYGDSRNNIRNKEKIAEWYFRRGYYRENKRDKAKWYFDYMSGRNHAEYF</sequence>
<dbReference type="EMBL" id="OU892277">
    <property type="protein sequence ID" value="CAG9759910.1"/>
    <property type="molecule type" value="Genomic_DNA"/>
</dbReference>
<evidence type="ECO:0000256" key="1">
    <source>
        <dbReference type="SAM" id="MobiDB-lite"/>
    </source>
</evidence>
<feature type="region of interest" description="Disordered" evidence="1">
    <location>
        <begin position="27"/>
        <end position="62"/>
    </location>
</feature>
<accession>A0A9N9MB37</accession>
<name>A0A9N9MB37_9CUCU</name>
<feature type="compositionally biased region" description="Basic and acidic residues" evidence="1">
    <location>
        <begin position="49"/>
        <end position="61"/>
    </location>
</feature>
<dbReference type="OrthoDB" id="6781985at2759"/>
<reference evidence="2" key="1">
    <citation type="submission" date="2022-01" db="EMBL/GenBank/DDBJ databases">
        <authorList>
            <person name="King R."/>
        </authorList>
    </citation>
    <scope>NUCLEOTIDE SEQUENCE</scope>
</reference>
<dbReference type="Proteomes" id="UP001152799">
    <property type="component" value="Chromosome 1"/>
</dbReference>
<feature type="compositionally biased region" description="Polar residues" evidence="1">
    <location>
        <begin position="27"/>
        <end position="45"/>
    </location>
</feature>
<organism evidence="2 3">
    <name type="scientific">Ceutorhynchus assimilis</name>
    <name type="common">cabbage seed weevil</name>
    <dbReference type="NCBI Taxonomy" id="467358"/>
    <lineage>
        <taxon>Eukaryota</taxon>
        <taxon>Metazoa</taxon>
        <taxon>Ecdysozoa</taxon>
        <taxon>Arthropoda</taxon>
        <taxon>Hexapoda</taxon>
        <taxon>Insecta</taxon>
        <taxon>Pterygota</taxon>
        <taxon>Neoptera</taxon>
        <taxon>Endopterygota</taxon>
        <taxon>Coleoptera</taxon>
        <taxon>Polyphaga</taxon>
        <taxon>Cucujiformia</taxon>
        <taxon>Curculionidae</taxon>
        <taxon>Ceutorhynchinae</taxon>
        <taxon>Ceutorhynchus</taxon>
    </lineage>
</organism>